<sequence>MEVLQSALKHGYSKADILHAYDNALRLVEYEYHGEDRLLVIGPDRSGNLMEVVAVPAQTPLRIIHGDALRPKFYDYLR</sequence>
<gene>
    <name evidence="1" type="ORF">FB556_0549</name>
</gene>
<keyword evidence="2" id="KW-1185">Reference proteome</keyword>
<comment type="caution">
    <text evidence="1">The sequence shown here is derived from an EMBL/GenBank/DDBJ whole genome shotgun (WGS) entry which is preliminary data.</text>
</comment>
<protein>
    <submittedName>
        <fullName evidence="1">Ribonuclease toxin BrnT of type II toxin-antitoxin system</fullName>
    </submittedName>
</protein>
<name>A0A543ANG1_9MICC</name>
<dbReference type="Proteomes" id="UP000319746">
    <property type="component" value="Unassembled WGS sequence"/>
</dbReference>
<dbReference type="OrthoDB" id="3577648at2"/>
<evidence type="ECO:0000313" key="1">
    <source>
        <dbReference type="EMBL" id="TQL74098.1"/>
    </source>
</evidence>
<accession>A0A543ANG1</accession>
<organism evidence="1 2">
    <name type="scientific">Enteractinococcus coprophilus</name>
    <dbReference type="NCBI Taxonomy" id="1027633"/>
    <lineage>
        <taxon>Bacteria</taxon>
        <taxon>Bacillati</taxon>
        <taxon>Actinomycetota</taxon>
        <taxon>Actinomycetes</taxon>
        <taxon>Micrococcales</taxon>
        <taxon>Micrococcaceae</taxon>
    </lineage>
</organism>
<proteinExistence type="predicted"/>
<dbReference type="AlphaFoldDB" id="A0A543ANG1"/>
<evidence type="ECO:0000313" key="2">
    <source>
        <dbReference type="Proteomes" id="UP000319746"/>
    </source>
</evidence>
<reference evidence="1 2" key="1">
    <citation type="submission" date="2019-06" db="EMBL/GenBank/DDBJ databases">
        <title>Sequencing the genomes of 1000 actinobacteria strains.</title>
        <authorList>
            <person name="Klenk H.-P."/>
        </authorList>
    </citation>
    <scope>NUCLEOTIDE SEQUENCE [LARGE SCALE GENOMIC DNA]</scope>
    <source>
        <strain evidence="1 2">DSM 24083</strain>
    </source>
</reference>
<dbReference type="EMBL" id="VFOU01000001">
    <property type="protein sequence ID" value="TQL74098.1"/>
    <property type="molecule type" value="Genomic_DNA"/>
</dbReference>